<dbReference type="InterPro" id="IPR046299">
    <property type="entry name" value="DUF6336"/>
</dbReference>
<reference evidence="2 3" key="1">
    <citation type="journal article" date="2013" name="Genome Announc.">
        <title>Draft Genome Sequence of Streptomyces viridochromogenes Strain Tu57, Producer of Avilamycin.</title>
        <authorList>
            <person name="Gruning B.A."/>
            <person name="Erxleben A."/>
            <person name="Hahnlein A."/>
            <person name="Gunther S."/>
        </authorList>
    </citation>
    <scope>NUCLEOTIDE SEQUENCE [LARGE SCALE GENOMIC DNA]</scope>
    <source>
        <strain evidence="2 3">Tue57</strain>
    </source>
</reference>
<proteinExistence type="predicted"/>
<name>L8PEG4_STRVR</name>
<dbReference type="Pfam" id="PF19862">
    <property type="entry name" value="DUF6336"/>
    <property type="match status" value="1"/>
</dbReference>
<evidence type="ECO:0000313" key="3">
    <source>
        <dbReference type="Proteomes" id="UP000011205"/>
    </source>
</evidence>
<sequence length="121" mass="12725">MGGVVVRGAAYGVGAAVCVVVAAFVFQEHDDRIDLLEATTFLGLLVGTVLLLIGLFFWACSSGEVLRWRDFFTTRAPNEVVSIAAPSLVRAGVFLLVPVPVAFGLSELVASAAKGSWLWGA</sequence>
<comment type="caution">
    <text evidence="2">The sequence shown here is derived from an EMBL/GenBank/DDBJ whole genome shotgun (WGS) entry which is preliminary data.</text>
</comment>
<evidence type="ECO:0000256" key="1">
    <source>
        <dbReference type="SAM" id="Phobius"/>
    </source>
</evidence>
<keyword evidence="1" id="KW-0812">Transmembrane</keyword>
<dbReference type="Proteomes" id="UP000011205">
    <property type="component" value="Unassembled WGS sequence"/>
</dbReference>
<protein>
    <submittedName>
        <fullName evidence="2">Uncharacterized protein</fullName>
    </submittedName>
</protein>
<gene>
    <name evidence="2" type="ORF">STVIR_4552</name>
</gene>
<dbReference type="AlphaFoldDB" id="L8PEG4"/>
<feature type="transmembrane region" description="Helical" evidence="1">
    <location>
        <begin position="38"/>
        <end position="59"/>
    </location>
</feature>
<organism evidence="2 3">
    <name type="scientific">Streptomyces viridochromogenes Tue57</name>
    <dbReference type="NCBI Taxonomy" id="1160705"/>
    <lineage>
        <taxon>Bacteria</taxon>
        <taxon>Bacillati</taxon>
        <taxon>Actinomycetota</taxon>
        <taxon>Actinomycetes</taxon>
        <taxon>Kitasatosporales</taxon>
        <taxon>Streptomycetaceae</taxon>
        <taxon>Streptomyces</taxon>
    </lineage>
</organism>
<feature type="transmembrane region" description="Helical" evidence="1">
    <location>
        <begin position="6"/>
        <end position="26"/>
    </location>
</feature>
<accession>L8PEG4</accession>
<keyword evidence="1" id="KW-1133">Transmembrane helix</keyword>
<dbReference type="EMBL" id="AMLP01000134">
    <property type="protein sequence ID" value="ELS54493.1"/>
    <property type="molecule type" value="Genomic_DNA"/>
</dbReference>
<keyword evidence="1" id="KW-0472">Membrane</keyword>
<dbReference type="PATRIC" id="fig|1160705.3.peg.4501"/>
<evidence type="ECO:0000313" key="2">
    <source>
        <dbReference type="EMBL" id="ELS54493.1"/>
    </source>
</evidence>